<evidence type="ECO:0000313" key="1">
    <source>
        <dbReference type="EMBL" id="KIL79593.1"/>
    </source>
</evidence>
<evidence type="ECO:0000313" key="2">
    <source>
        <dbReference type="Proteomes" id="UP000031982"/>
    </source>
</evidence>
<dbReference type="SUPFAM" id="SSF69279">
    <property type="entry name" value="Phage tail proteins"/>
    <property type="match status" value="1"/>
</dbReference>
<dbReference type="Pfam" id="PF09393">
    <property type="entry name" value="DUF2001"/>
    <property type="match status" value="1"/>
</dbReference>
<keyword evidence="2" id="KW-1185">Reference proteome</keyword>
<gene>
    <name evidence="1" type="ORF">SD77_2047</name>
</gene>
<dbReference type="RefSeq" id="WP_041113248.1">
    <property type="nucleotide sequence ID" value="NZ_BSSZ01000005.1"/>
</dbReference>
<dbReference type="EMBL" id="JXLP01000002">
    <property type="protein sequence ID" value="KIL79593.1"/>
    <property type="molecule type" value="Genomic_DNA"/>
</dbReference>
<dbReference type="InterPro" id="IPR018989">
    <property type="entry name" value="DUF2001"/>
</dbReference>
<dbReference type="Gene3D" id="2.30.110.40">
    <property type="entry name" value="Phage tail tube protein"/>
    <property type="match status" value="1"/>
</dbReference>
<evidence type="ECO:0008006" key="3">
    <source>
        <dbReference type="Google" id="ProtNLM"/>
    </source>
</evidence>
<dbReference type="InterPro" id="IPR038628">
    <property type="entry name" value="XkdM-like_sf"/>
</dbReference>
<sequence length="146" mass="16204">MNPNQAHEAFSGTYAKIFESGRWLAQFHSVELKVEAKYEDIPQSGKLNPGKKFVGFEITGSMKGSQYGSEFIERLSAAKDPSIPPLVTNMTMVNEDPAARGPYKVEVSGIKFTSWPVFIAEHGSPVEQEFEFVAEDYEIVQGVPDL</sequence>
<dbReference type="Proteomes" id="UP000031982">
    <property type="component" value="Unassembled WGS sequence"/>
</dbReference>
<protein>
    <recommendedName>
        <fullName evidence="3">Phage portal protein</fullName>
    </recommendedName>
</protein>
<comment type="caution">
    <text evidence="1">The sequence shown here is derived from an EMBL/GenBank/DDBJ whole genome shotgun (WGS) entry which is preliminary data.</text>
</comment>
<name>A0ABR5AZB9_BACBA</name>
<accession>A0ABR5AZB9</accession>
<proteinExistence type="predicted"/>
<organism evidence="1 2">
    <name type="scientific">Bacillus badius</name>
    <dbReference type="NCBI Taxonomy" id="1455"/>
    <lineage>
        <taxon>Bacteria</taxon>
        <taxon>Bacillati</taxon>
        <taxon>Bacillota</taxon>
        <taxon>Bacilli</taxon>
        <taxon>Bacillales</taxon>
        <taxon>Bacillaceae</taxon>
        <taxon>Pseudobacillus</taxon>
    </lineage>
</organism>
<reference evidence="1 2" key="1">
    <citation type="submission" date="2015-01" db="EMBL/GenBank/DDBJ databases">
        <title>Genome Assembly of Bacillus badius MTCC 1458.</title>
        <authorList>
            <person name="Verma A."/>
            <person name="Khatri I."/>
            <person name="Mual P."/>
            <person name="Subramanian S."/>
            <person name="Krishnamurthi S."/>
        </authorList>
    </citation>
    <scope>NUCLEOTIDE SEQUENCE [LARGE SCALE GENOMIC DNA]</scope>
    <source>
        <strain evidence="1 2">MTCC 1458</strain>
    </source>
</reference>